<reference evidence="1" key="1">
    <citation type="journal article" date="2019" name="Sci. Rep.">
        <title>Draft genome of Tanacetum cinerariifolium, the natural source of mosquito coil.</title>
        <authorList>
            <person name="Yamashiro T."/>
            <person name="Shiraishi A."/>
            <person name="Satake H."/>
            <person name="Nakayama K."/>
        </authorList>
    </citation>
    <scope>NUCLEOTIDE SEQUENCE</scope>
</reference>
<comment type="caution">
    <text evidence="1">The sequence shown here is derived from an EMBL/GenBank/DDBJ whole genome shotgun (WGS) entry which is preliminary data.</text>
</comment>
<name>A0A6L2KUJ4_TANCI</name>
<organism evidence="1">
    <name type="scientific">Tanacetum cinerariifolium</name>
    <name type="common">Dalmatian daisy</name>
    <name type="synonym">Chrysanthemum cinerariifolium</name>
    <dbReference type="NCBI Taxonomy" id="118510"/>
    <lineage>
        <taxon>Eukaryota</taxon>
        <taxon>Viridiplantae</taxon>
        <taxon>Streptophyta</taxon>
        <taxon>Embryophyta</taxon>
        <taxon>Tracheophyta</taxon>
        <taxon>Spermatophyta</taxon>
        <taxon>Magnoliopsida</taxon>
        <taxon>eudicotyledons</taxon>
        <taxon>Gunneridae</taxon>
        <taxon>Pentapetalae</taxon>
        <taxon>asterids</taxon>
        <taxon>campanulids</taxon>
        <taxon>Asterales</taxon>
        <taxon>Asteraceae</taxon>
        <taxon>Asteroideae</taxon>
        <taxon>Anthemideae</taxon>
        <taxon>Anthemidinae</taxon>
        <taxon>Tanacetum</taxon>
    </lineage>
</organism>
<gene>
    <name evidence="1" type="ORF">Tci_024617</name>
</gene>
<evidence type="ECO:0000313" key="1">
    <source>
        <dbReference type="EMBL" id="GEU52639.1"/>
    </source>
</evidence>
<dbReference type="AlphaFoldDB" id="A0A6L2KUJ4"/>
<sequence length="104" mass="11585">MKTTYGFFKKSSLGKEHVSKQVRKKAKTRTNIKECDFNKLDVLVDKGVDYVVNKGRSTEKIKVLNAEAQGVIVVGETLNVATLAVSTVTIQLVLVLLKLISYWV</sequence>
<dbReference type="EMBL" id="BKCJ010003045">
    <property type="protein sequence ID" value="GEU52639.1"/>
    <property type="molecule type" value="Genomic_DNA"/>
</dbReference>
<accession>A0A6L2KUJ4</accession>
<protein>
    <submittedName>
        <fullName evidence="1">Uncharacterized protein</fullName>
    </submittedName>
</protein>
<proteinExistence type="predicted"/>